<dbReference type="AlphaFoldDB" id="A0A2G5TIE7"/>
<proteinExistence type="predicted"/>
<dbReference type="EMBL" id="PDUG01000005">
    <property type="protein sequence ID" value="PIC27075.1"/>
    <property type="molecule type" value="Genomic_DNA"/>
</dbReference>
<evidence type="ECO:0000313" key="2">
    <source>
        <dbReference type="EMBL" id="PIC27075.1"/>
    </source>
</evidence>
<protein>
    <submittedName>
        <fullName evidence="2">Uncharacterized protein</fullName>
    </submittedName>
</protein>
<keyword evidence="3" id="KW-1185">Reference proteome</keyword>
<name>A0A2G5TIE7_9PELO</name>
<comment type="caution">
    <text evidence="2">The sequence shown here is derived from an EMBL/GenBank/DDBJ whole genome shotgun (WGS) entry which is preliminary data.</text>
</comment>
<organism evidence="2 3">
    <name type="scientific">Caenorhabditis nigoni</name>
    <dbReference type="NCBI Taxonomy" id="1611254"/>
    <lineage>
        <taxon>Eukaryota</taxon>
        <taxon>Metazoa</taxon>
        <taxon>Ecdysozoa</taxon>
        <taxon>Nematoda</taxon>
        <taxon>Chromadorea</taxon>
        <taxon>Rhabditida</taxon>
        <taxon>Rhabditina</taxon>
        <taxon>Rhabditomorpha</taxon>
        <taxon>Rhabditoidea</taxon>
        <taxon>Rhabditidae</taxon>
        <taxon>Peloderinae</taxon>
        <taxon>Caenorhabditis</taxon>
    </lineage>
</organism>
<dbReference type="Proteomes" id="UP000230233">
    <property type="component" value="Chromosome V"/>
</dbReference>
<gene>
    <name evidence="2" type="primary">Cnig_chr_V.g19442</name>
    <name evidence="2" type="ORF">B9Z55_019442</name>
</gene>
<evidence type="ECO:0000313" key="3">
    <source>
        <dbReference type="Proteomes" id="UP000230233"/>
    </source>
</evidence>
<accession>A0A2G5TIE7</accession>
<reference evidence="3" key="1">
    <citation type="submission" date="2017-10" db="EMBL/GenBank/DDBJ databases">
        <title>Rapid genome shrinkage in a self-fertile nematode reveals novel sperm competition proteins.</title>
        <authorList>
            <person name="Yin D."/>
            <person name="Schwarz E.M."/>
            <person name="Thomas C.G."/>
            <person name="Felde R.L."/>
            <person name="Korf I.F."/>
            <person name="Cutter A.D."/>
            <person name="Schartner C.M."/>
            <person name="Ralston E.J."/>
            <person name="Meyer B.J."/>
            <person name="Haag E.S."/>
        </authorList>
    </citation>
    <scope>NUCLEOTIDE SEQUENCE [LARGE SCALE GENOMIC DNA]</scope>
    <source>
        <strain evidence="3">JU1422</strain>
    </source>
</reference>
<sequence>MTSRTASKAYSRIGRFRINRTGKADERDAWTPGTTEDFEDRDDIGTIQTGPQMHNEHNERIRKSLERRYGVAVVMSELC</sequence>
<feature type="region of interest" description="Disordered" evidence="1">
    <location>
        <begin position="1"/>
        <end position="58"/>
    </location>
</feature>
<evidence type="ECO:0000256" key="1">
    <source>
        <dbReference type="SAM" id="MobiDB-lite"/>
    </source>
</evidence>